<evidence type="ECO:0000313" key="3">
    <source>
        <dbReference type="Proteomes" id="UP000050509"/>
    </source>
</evidence>
<evidence type="ECO:0008006" key="4">
    <source>
        <dbReference type="Google" id="ProtNLM"/>
    </source>
</evidence>
<protein>
    <recommendedName>
        <fullName evidence="4">Short-chain dehydrogenase</fullName>
    </recommendedName>
</protein>
<sequence>MQQGTLAGQVALVTGSGRGLGRAIAARLAELGVAVAVLSSLVGLGMAVGCWACTTWPQAERARLRTAISASMAKRAERVADAMRDIIGKLLCPVFMLFHRRHTYSRKPCEKVTGEFCAF</sequence>
<feature type="transmembrane region" description="Helical" evidence="1">
    <location>
        <begin position="33"/>
        <end position="56"/>
    </location>
</feature>
<keyword evidence="1" id="KW-0812">Transmembrane</keyword>
<dbReference type="InterPro" id="IPR036291">
    <property type="entry name" value="NAD(P)-bd_dom_sf"/>
</dbReference>
<keyword evidence="1" id="KW-0472">Membrane</keyword>
<proteinExistence type="predicted"/>
<reference evidence="2 3" key="1">
    <citation type="submission" date="2015-09" db="EMBL/GenBank/DDBJ databases">
        <title>Draft genome sequence of Kouleothrix aurantiaca JCM 19913.</title>
        <authorList>
            <person name="Hemp J."/>
        </authorList>
    </citation>
    <scope>NUCLEOTIDE SEQUENCE [LARGE SCALE GENOMIC DNA]</scope>
    <source>
        <strain evidence="2 3">COM-B</strain>
    </source>
</reference>
<accession>A0A0P9D384</accession>
<keyword evidence="1" id="KW-1133">Transmembrane helix</keyword>
<evidence type="ECO:0000256" key="1">
    <source>
        <dbReference type="SAM" id="Phobius"/>
    </source>
</evidence>
<evidence type="ECO:0000313" key="2">
    <source>
        <dbReference type="EMBL" id="KPV52468.1"/>
    </source>
</evidence>
<name>A0A0P9D384_9CHLR</name>
<comment type="caution">
    <text evidence="2">The sequence shown here is derived from an EMBL/GenBank/DDBJ whole genome shotgun (WGS) entry which is preliminary data.</text>
</comment>
<keyword evidence="3" id="KW-1185">Reference proteome</keyword>
<dbReference type="EMBL" id="LJCR01000536">
    <property type="protein sequence ID" value="KPV52468.1"/>
    <property type="molecule type" value="Genomic_DNA"/>
</dbReference>
<dbReference type="SUPFAM" id="SSF51735">
    <property type="entry name" value="NAD(P)-binding Rossmann-fold domains"/>
    <property type="match status" value="1"/>
</dbReference>
<organism evidence="2 3">
    <name type="scientific">Kouleothrix aurantiaca</name>
    <dbReference type="NCBI Taxonomy" id="186479"/>
    <lineage>
        <taxon>Bacteria</taxon>
        <taxon>Bacillati</taxon>
        <taxon>Chloroflexota</taxon>
        <taxon>Chloroflexia</taxon>
        <taxon>Chloroflexales</taxon>
        <taxon>Roseiflexineae</taxon>
        <taxon>Roseiflexaceae</taxon>
        <taxon>Kouleothrix</taxon>
    </lineage>
</organism>
<dbReference type="Gene3D" id="3.40.50.720">
    <property type="entry name" value="NAD(P)-binding Rossmann-like Domain"/>
    <property type="match status" value="1"/>
</dbReference>
<gene>
    <name evidence="2" type="ORF">SE17_15330</name>
</gene>
<dbReference type="Proteomes" id="UP000050509">
    <property type="component" value="Unassembled WGS sequence"/>
</dbReference>
<dbReference type="AlphaFoldDB" id="A0A0P9D384"/>